<dbReference type="PROSITE" id="PS52035">
    <property type="entry name" value="PEPTIDASE_M14"/>
    <property type="match status" value="1"/>
</dbReference>
<comment type="function">
    <text evidence="2">Extracellular metalloprotease that contributes to pathogenicity.</text>
</comment>
<dbReference type="Pfam" id="PF02244">
    <property type="entry name" value="Propep_M14"/>
    <property type="match status" value="1"/>
</dbReference>
<dbReference type="AlphaFoldDB" id="A0A2G8L2I5"/>
<keyword evidence="12" id="KW-0865">Zymogen</keyword>
<dbReference type="OrthoDB" id="3626597at2759"/>
<dbReference type="Proteomes" id="UP000230750">
    <property type="component" value="Unassembled WGS sequence"/>
</dbReference>
<gene>
    <name evidence="16" type="ORF">BSL78_08736</name>
</gene>
<evidence type="ECO:0000256" key="14">
    <source>
        <dbReference type="PROSITE-ProRule" id="PRU01379"/>
    </source>
</evidence>
<dbReference type="STRING" id="307972.A0A2G8L2I5"/>
<sequence length="389" mass="44138">MDILTHRYKVIHAKPTNDNAVNIVKGLQDQFDLWKESRGIGYNADILVAPRDYASLRSFLESRGIQVEIMIEDVQPLIDAQMTPSATAGFYEQYHPLDEIEAWMISFQSENPDKVRIEDVGDTFEGRKVQKLVISQDLTASKPIFFMIGGTHSREWVGPATMMQVADWLVSETEHLTDHMEFHIIPVHNKDGYVHTWQGDRMWRKTRKPSGGLNNCYGTDPNRNYEFKWNTGGSSSLPCSDTYMGTSAASEIEVSTLQDHVRAIKDNVQIFMDVHAYSQYWMYPWAYTDSTNCTDINELHAASKEAVEALEKVHGKVYKYGPISQVIYVASGSSADWAYNEGIKHSYALELRDEGQYGFTLPADQIKPCAEEFYAGIDAMVHHILGIND</sequence>
<dbReference type="PROSITE" id="PS00132">
    <property type="entry name" value="CARBOXYPEPT_ZN_1"/>
    <property type="match status" value="1"/>
</dbReference>
<name>A0A2G8L2I5_STIJA</name>
<accession>A0A2G8L2I5</accession>
<evidence type="ECO:0000256" key="1">
    <source>
        <dbReference type="ARBA" id="ARBA00001947"/>
    </source>
</evidence>
<keyword evidence="17" id="KW-1185">Reference proteome</keyword>
<dbReference type="InterPro" id="IPR057246">
    <property type="entry name" value="CARBOXYPEPT_ZN_1"/>
</dbReference>
<evidence type="ECO:0000256" key="3">
    <source>
        <dbReference type="ARBA" id="ARBA00005988"/>
    </source>
</evidence>
<comment type="similarity">
    <text evidence="3 14">Belongs to the peptidase M14 family.</text>
</comment>
<feature type="domain" description="Peptidase M14" evidence="15">
    <location>
        <begin position="93"/>
        <end position="384"/>
    </location>
</feature>
<keyword evidence="4" id="KW-0121">Carboxypeptidase</keyword>
<evidence type="ECO:0000256" key="10">
    <source>
        <dbReference type="ARBA" id="ARBA00023026"/>
    </source>
</evidence>
<proteinExistence type="inferred from homology"/>
<dbReference type="PANTHER" id="PTHR11705">
    <property type="entry name" value="PROTEASE FAMILY M14 CARBOXYPEPTIDASE A,B"/>
    <property type="match status" value="1"/>
</dbReference>
<evidence type="ECO:0000256" key="13">
    <source>
        <dbReference type="ARBA" id="ARBA00023157"/>
    </source>
</evidence>
<keyword evidence="10" id="KW-0843">Virulence</keyword>
<dbReference type="InterPro" id="IPR036990">
    <property type="entry name" value="M14A-like_propep"/>
</dbReference>
<dbReference type="SMART" id="SM00631">
    <property type="entry name" value="Zn_pept"/>
    <property type="match status" value="1"/>
</dbReference>
<dbReference type="SUPFAM" id="SSF54897">
    <property type="entry name" value="Protease propeptides/inhibitors"/>
    <property type="match status" value="1"/>
</dbReference>
<organism evidence="16 17">
    <name type="scientific">Stichopus japonicus</name>
    <name type="common">Sea cucumber</name>
    <dbReference type="NCBI Taxonomy" id="307972"/>
    <lineage>
        <taxon>Eukaryota</taxon>
        <taxon>Metazoa</taxon>
        <taxon>Echinodermata</taxon>
        <taxon>Eleutherozoa</taxon>
        <taxon>Echinozoa</taxon>
        <taxon>Holothuroidea</taxon>
        <taxon>Aspidochirotacea</taxon>
        <taxon>Aspidochirotida</taxon>
        <taxon>Stichopodidae</taxon>
        <taxon>Apostichopus</taxon>
    </lineage>
</organism>
<keyword evidence="7" id="KW-0732">Signal</keyword>
<comment type="caution">
    <text evidence="16">The sequence shown here is derived from an EMBL/GenBank/DDBJ whole genome shotgun (WGS) entry which is preliminary data.</text>
</comment>
<dbReference type="SUPFAM" id="SSF53187">
    <property type="entry name" value="Zn-dependent exopeptidases"/>
    <property type="match status" value="1"/>
</dbReference>
<evidence type="ECO:0000313" key="17">
    <source>
        <dbReference type="Proteomes" id="UP000230750"/>
    </source>
</evidence>
<evidence type="ECO:0000256" key="6">
    <source>
        <dbReference type="ARBA" id="ARBA00022723"/>
    </source>
</evidence>
<keyword evidence="8" id="KW-0378">Hydrolase</keyword>
<dbReference type="GO" id="GO:0008270">
    <property type="term" value="F:zinc ion binding"/>
    <property type="evidence" value="ECO:0007669"/>
    <property type="project" value="InterPro"/>
</dbReference>
<evidence type="ECO:0000256" key="4">
    <source>
        <dbReference type="ARBA" id="ARBA00022645"/>
    </source>
</evidence>
<evidence type="ECO:0000256" key="8">
    <source>
        <dbReference type="ARBA" id="ARBA00022801"/>
    </source>
</evidence>
<dbReference type="Gene3D" id="3.30.70.340">
    <property type="entry name" value="Metallocarboxypeptidase-like"/>
    <property type="match status" value="1"/>
</dbReference>
<dbReference type="PANTHER" id="PTHR11705:SF143">
    <property type="entry name" value="SLL0236 PROTEIN"/>
    <property type="match status" value="1"/>
</dbReference>
<reference evidence="16 17" key="1">
    <citation type="journal article" date="2017" name="PLoS Biol.">
        <title>The sea cucumber genome provides insights into morphological evolution and visceral regeneration.</title>
        <authorList>
            <person name="Zhang X."/>
            <person name="Sun L."/>
            <person name="Yuan J."/>
            <person name="Sun Y."/>
            <person name="Gao Y."/>
            <person name="Zhang L."/>
            <person name="Li S."/>
            <person name="Dai H."/>
            <person name="Hamel J.F."/>
            <person name="Liu C."/>
            <person name="Yu Y."/>
            <person name="Liu S."/>
            <person name="Lin W."/>
            <person name="Guo K."/>
            <person name="Jin S."/>
            <person name="Xu P."/>
            <person name="Storey K.B."/>
            <person name="Huan P."/>
            <person name="Zhang T."/>
            <person name="Zhou Y."/>
            <person name="Zhang J."/>
            <person name="Lin C."/>
            <person name="Li X."/>
            <person name="Xing L."/>
            <person name="Huo D."/>
            <person name="Sun M."/>
            <person name="Wang L."/>
            <person name="Mercier A."/>
            <person name="Li F."/>
            <person name="Yang H."/>
            <person name="Xiang J."/>
        </authorList>
    </citation>
    <scope>NUCLEOTIDE SEQUENCE [LARGE SCALE GENOMIC DNA]</scope>
    <source>
        <strain evidence="16">Shaxun</strain>
        <tissue evidence="16">Muscle</tissue>
    </source>
</reference>
<evidence type="ECO:0000256" key="12">
    <source>
        <dbReference type="ARBA" id="ARBA00023145"/>
    </source>
</evidence>
<keyword evidence="5" id="KW-0645">Protease</keyword>
<evidence type="ECO:0000256" key="11">
    <source>
        <dbReference type="ARBA" id="ARBA00023049"/>
    </source>
</evidence>
<dbReference type="InterPro" id="IPR003146">
    <property type="entry name" value="M14A_act_pep"/>
</dbReference>
<evidence type="ECO:0000256" key="7">
    <source>
        <dbReference type="ARBA" id="ARBA00022729"/>
    </source>
</evidence>
<evidence type="ECO:0000313" key="16">
    <source>
        <dbReference type="EMBL" id="PIK54360.1"/>
    </source>
</evidence>
<feature type="active site" description="Proton donor/acceptor" evidence="14">
    <location>
        <position position="350"/>
    </location>
</feature>
<dbReference type="Pfam" id="PF00246">
    <property type="entry name" value="Peptidase_M14"/>
    <property type="match status" value="1"/>
</dbReference>
<dbReference type="FunFam" id="3.40.630.10:FF:000001">
    <property type="entry name" value="Carboxypeptidase B"/>
    <property type="match status" value="1"/>
</dbReference>
<dbReference type="GO" id="GO:0004181">
    <property type="term" value="F:metallocarboxypeptidase activity"/>
    <property type="evidence" value="ECO:0007669"/>
    <property type="project" value="InterPro"/>
</dbReference>
<keyword evidence="6" id="KW-0479">Metal-binding</keyword>
<dbReference type="InterPro" id="IPR000834">
    <property type="entry name" value="Peptidase_M14"/>
</dbReference>
<keyword evidence="13" id="KW-1015">Disulfide bond</keyword>
<evidence type="ECO:0000256" key="2">
    <source>
        <dbReference type="ARBA" id="ARBA00003091"/>
    </source>
</evidence>
<evidence type="ECO:0000256" key="5">
    <source>
        <dbReference type="ARBA" id="ARBA00022670"/>
    </source>
</evidence>
<keyword evidence="9" id="KW-0862">Zinc</keyword>
<dbReference type="Gene3D" id="3.40.630.10">
    <property type="entry name" value="Zn peptidases"/>
    <property type="match status" value="1"/>
</dbReference>
<evidence type="ECO:0000259" key="15">
    <source>
        <dbReference type="PROSITE" id="PS52035"/>
    </source>
</evidence>
<dbReference type="PRINTS" id="PR00765">
    <property type="entry name" value="CRBOXYPTASEA"/>
</dbReference>
<protein>
    <recommendedName>
        <fullName evidence="15">Peptidase M14 domain-containing protein</fullName>
    </recommendedName>
</protein>
<comment type="cofactor">
    <cofactor evidence="1">
        <name>Zn(2+)</name>
        <dbReference type="ChEBI" id="CHEBI:29105"/>
    </cofactor>
</comment>
<dbReference type="EMBL" id="MRZV01000251">
    <property type="protein sequence ID" value="PIK54360.1"/>
    <property type="molecule type" value="Genomic_DNA"/>
</dbReference>
<keyword evidence="11" id="KW-0482">Metalloprotease</keyword>
<evidence type="ECO:0000256" key="9">
    <source>
        <dbReference type="ARBA" id="ARBA00022833"/>
    </source>
</evidence>
<dbReference type="GO" id="GO:0006508">
    <property type="term" value="P:proteolysis"/>
    <property type="evidence" value="ECO:0007669"/>
    <property type="project" value="UniProtKB-KW"/>
</dbReference>
<dbReference type="GO" id="GO:0005615">
    <property type="term" value="C:extracellular space"/>
    <property type="evidence" value="ECO:0007669"/>
    <property type="project" value="TreeGrafter"/>
</dbReference>
<dbReference type="CDD" id="cd03860">
    <property type="entry name" value="M14_CP_A-B_like"/>
    <property type="match status" value="1"/>
</dbReference>